<name>A0A5C5ZUP2_9BACT</name>
<feature type="transmembrane region" description="Helical" evidence="2">
    <location>
        <begin position="80"/>
        <end position="101"/>
    </location>
</feature>
<evidence type="ECO:0000256" key="2">
    <source>
        <dbReference type="SAM" id="Phobius"/>
    </source>
</evidence>
<reference evidence="3 4" key="1">
    <citation type="submission" date="2019-02" db="EMBL/GenBank/DDBJ databases">
        <title>Deep-cultivation of Planctomycetes and their phenomic and genomic characterization uncovers novel biology.</title>
        <authorList>
            <person name="Wiegand S."/>
            <person name="Jogler M."/>
            <person name="Boedeker C."/>
            <person name="Pinto D."/>
            <person name="Vollmers J."/>
            <person name="Rivas-Marin E."/>
            <person name="Kohn T."/>
            <person name="Peeters S.H."/>
            <person name="Heuer A."/>
            <person name="Rast P."/>
            <person name="Oberbeckmann S."/>
            <person name="Bunk B."/>
            <person name="Jeske O."/>
            <person name="Meyerdierks A."/>
            <person name="Storesund J.E."/>
            <person name="Kallscheuer N."/>
            <person name="Luecker S."/>
            <person name="Lage O.M."/>
            <person name="Pohl T."/>
            <person name="Merkel B.J."/>
            <person name="Hornburger P."/>
            <person name="Mueller R.-W."/>
            <person name="Bruemmer F."/>
            <person name="Labrenz M."/>
            <person name="Spormann A.M."/>
            <person name="Op Den Camp H."/>
            <person name="Overmann J."/>
            <person name="Amann R."/>
            <person name="Jetten M.S.M."/>
            <person name="Mascher T."/>
            <person name="Medema M.H."/>
            <person name="Devos D.P."/>
            <person name="Kaster A.-K."/>
            <person name="Ovreas L."/>
            <person name="Rohde M."/>
            <person name="Galperin M.Y."/>
            <person name="Jogler C."/>
        </authorList>
    </citation>
    <scope>NUCLEOTIDE SEQUENCE [LARGE SCALE GENOMIC DNA]</scope>
    <source>
        <strain evidence="3 4">Mal64</strain>
    </source>
</reference>
<comment type="caution">
    <text evidence="3">The sequence shown here is derived from an EMBL/GenBank/DDBJ whole genome shotgun (WGS) entry which is preliminary data.</text>
</comment>
<accession>A0A5C5ZUP2</accession>
<keyword evidence="2" id="KW-0472">Membrane</keyword>
<keyword evidence="4" id="KW-1185">Reference proteome</keyword>
<dbReference type="AlphaFoldDB" id="A0A5C5ZUP2"/>
<protein>
    <submittedName>
        <fullName evidence="3">Uncharacterized protein</fullName>
    </submittedName>
</protein>
<keyword evidence="2" id="KW-1133">Transmembrane helix</keyword>
<feature type="transmembrane region" description="Helical" evidence="2">
    <location>
        <begin position="29"/>
        <end position="47"/>
    </location>
</feature>
<dbReference type="EMBL" id="SJPQ01000001">
    <property type="protein sequence ID" value="TWT90768.1"/>
    <property type="molecule type" value="Genomic_DNA"/>
</dbReference>
<feature type="transmembrane region" description="Helical" evidence="2">
    <location>
        <begin position="121"/>
        <end position="148"/>
    </location>
</feature>
<dbReference type="RefSeq" id="WP_197525482.1">
    <property type="nucleotide sequence ID" value="NZ_SJPQ01000001.1"/>
</dbReference>
<gene>
    <name evidence="3" type="ORF">Mal64_11650</name>
</gene>
<sequence length="164" mass="18035">MPLPADAQPSSVARAHASSTTSRGRAPETTFWTALCLLGAFIGLVTLESIGKTSIAAIVLQVAAAIWIAALLLRMYRHRLAYAAAGAWVLLLWLPMCAQVIRRLHYWVTIGMEPPDGMGSPLAFMMGLIFELLVFLPLTGLLIDLVLLKPWRSGRRIRKRDPCL</sequence>
<feature type="region of interest" description="Disordered" evidence="1">
    <location>
        <begin position="1"/>
        <end position="24"/>
    </location>
</feature>
<dbReference type="Proteomes" id="UP000315440">
    <property type="component" value="Unassembled WGS sequence"/>
</dbReference>
<keyword evidence="2" id="KW-0812">Transmembrane</keyword>
<proteinExistence type="predicted"/>
<organism evidence="3 4">
    <name type="scientific">Pseudobythopirellula maris</name>
    <dbReference type="NCBI Taxonomy" id="2527991"/>
    <lineage>
        <taxon>Bacteria</taxon>
        <taxon>Pseudomonadati</taxon>
        <taxon>Planctomycetota</taxon>
        <taxon>Planctomycetia</taxon>
        <taxon>Pirellulales</taxon>
        <taxon>Lacipirellulaceae</taxon>
        <taxon>Pseudobythopirellula</taxon>
    </lineage>
</organism>
<feature type="transmembrane region" description="Helical" evidence="2">
    <location>
        <begin position="53"/>
        <end position="73"/>
    </location>
</feature>
<evidence type="ECO:0000256" key="1">
    <source>
        <dbReference type="SAM" id="MobiDB-lite"/>
    </source>
</evidence>
<evidence type="ECO:0000313" key="4">
    <source>
        <dbReference type="Proteomes" id="UP000315440"/>
    </source>
</evidence>
<evidence type="ECO:0000313" key="3">
    <source>
        <dbReference type="EMBL" id="TWT90768.1"/>
    </source>
</evidence>